<proteinExistence type="predicted"/>
<dbReference type="EMBL" id="FQZB01000005">
    <property type="protein sequence ID" value="SHI84605.1"/>
    <property type="molecule type" value="Genomic_DNA"/>
</dbReference>
<evidence type="ECO:0000313" key="1">
    <source>
        <dbReference type="EMBL" id="SHI84605.1"/>
    </source>
</evidence>
<dbReference type="Gene3D" id="1.20.5.190">
    <property type="match status" value="1"/>
</dbReference>
<dbReference type="Proteomes" id="UP000184310">
    <property type="component" value="Unassembled WGS sequence"/>
</dbReference>
<keyword evidence="2" id="KW-1185">Reference proteome</keyword>
<evidence type="ECO:0000313" key="2">
    <source>
        <dbReference type="Proteomes" id="UP000184310"/>
    </source>
</evidence>
<dbReference type="AlphaFoldDB" id="A0A1M6EGL2"/>
<dbReference type="STRING" id="1121302.SAMN02745163_00849"/>
<reference evidence="1 2" key="1">
    <citation type="submission" date="2016-11" db="EMBL/GenBank/DDBJ databases">
        <authorList>
            <person name="Jaros S."/>
            <person name="Januszkiewicz K."/>
            <person name="Wedrychowicz H."/>
        </authorList>
    </citation>
    <scope>NUCLEOTIDE SEQUENCE [LARGE SCALE GENOMIC DNA]</scope>
    <source>
        <strain evidence="1 2">DSM 21758</strain>
    </source>
</reference>
<sequence>MVIIKAEETLKGVKFLDREFLEALSSMLDKKLDEKLEPIKNDIADLKEDVGTLKADVSILKSDVSMLKSDVTHIKKKVDSVYDQTADLTEFRTDVLSKLDSVDDDISTIETVTASNYLYINKLKRMKSV</sequence>
<name>A0A1M6EGL2_9CLOT</name>
<protein>
    <submittedName>
        <fullName evidence="1">Uncharacterized protein</fullName>
    </submittedName>
</protein>
<accession>A0A1M6EGL2</accession>
<gene>
    <name evidence="1" type="ORF">SAMN02745163_00849</name>
</gene>
<organism evidence="1 2">
    <name type="scientific">Clostridium cavendishii DSM 21758</name>
    <dbReference type="NCBI Taxonomy" id="1121302"/>
    <lineage>
        <taxon>Bacteria</taxon>
        <taxon>Bacillati</taxon>
        <taxon>Bacillota</taxon>
        <taxon>Clostridia</taxon>
        <taxon>Eubacteriales</taxon>
        <taxon>Clostridiaceae</taxon>
        <taxon>Clostridium</taxon>
    </lineage>
</organism>